<dbReference type="SUPFAM" id="SSF56112">
    <property type="entry name" value="Protein kinase-like (PK-like)"/>
    <property type="match status" value="1"/>
</dbReference>
<dbReference type="EMBL" id="CP000393">
    <property type="protein sequence ID" value="ABG53835.1"/>
    <property type="molecule type" value="Genomic_DNA"/>
</dbReference>
<dbReference type="GO" id="GO:0004674">
    <property type="term" value="F:protein serine/threonine kinase activity"/>
    <property type="evidence" value="ECO:0007669"/>
    <property type="project" value="UniProtKB-KW"/>
</dbReference>
<sequence length="58" mass="6502">MGSRSFGNTYLAQDLDLPGNPKCVVKHLKPKTLDPTVLNIARKLFQREADTLYKLGNN</sequence>
<evidence type="ECO:0000313" key="1">
    <source>
        <dbReference type="EMBL" id="ABG53835.1"/>
    </source>
</evidence>
<dbReference type="KEGG" id="ter:Tery_4912"/>
<dbReference type="STRING" id="203124.Tery_4912"/>
<protein>
    <submittedName>
        <fullName evidence="1">Serine/threonine protein kinase</fullName>
    </submittedName>
</protein>
<keyword evidence="1" id="KW-0808">Transferase</keyword>
<keyword evidence="1" id="KW-0418">Kinase</keyword>
<gene>
    <name evidence="1" type="ordered locus">Tery_4912</name>
</gene>
<name>Q10V89_TRIEI</name>
<dbReference type="AlphaFoldDB" id="Q10V89"/>
<keyword evidence="1" id="KW-0723">Serine/threonine-protein kinase</keyword>
<accession>Q10V89</accession>
<dbReference type="InterPro" id="IPR011009">
    <property type="entry name" value="Kinase-like_dom_sf"/>
</dbReference>
<proteinExistence type="predicted"/>
<dbReference type="eggNOG" id="COG0515">
    <property type="taxonomic scope" value="Bacteria"/>
</dbReference>
<organism evidence="1">
    <name type="scientific">Trichodesmium erythraeum (strain IMS101)</name>
    <dbReference type="NCBI Taxonomy" id="203124"/>
    <lineage>
        <taxon>Bacteria</taxon>
        <taxon>Bacillati</taxon>
        <taxon>Cyanobacteriota</taxon>
        <taxon>Cyanophyceae</taxon>
        <taxon>Oscillatoriophycideae</taxon>
        <taxon>Oscillatoriales</taxon>
        <taxon>Microcoleaceae</taxon>
        <taxon>Trichodesmium</taxon>
    </lineage>
</organism>
<dbReference type="HOGENOM" id="CLU_2977978_0_0_3"/>
<reference evidence="1" key="1">
    <citation type="submission" date="2006-06" db="EMBL/GenBank/DDBJ databases">
        <title>Complete sequence of Trichodesmium erythraeum IMS101.</title>
        <authorList>
            <consortium name="US DOE Joint Genome Institute"/>
            <person name="Copeland A."/>
            <person name="Lucas S."/>
            <person name="Lapidus A."/>
            <person name="Barry K."/>
            <person name="Detter J.C."/>
            <person name="Glavina del Rio T."/>
            <person name="Hammon N."/>
            <person name="Israni S."/>
            <person name="Dalin E."/>
            <person name="Tice H."/>
            <person name="Pitluck S."/>
            <person name="Kiss H."/>
            <person name="Munk A.C."/>
            <person name="Brettin T."/>
            <person name="Bruce D."/>
            <person name="Han C."/>
            <person name="Tapia R."/>
            <person name="Gilna P."/>
            <person name="Schmutz J."/>
            <person name="Larimer F."/>
            <person name="Land M."/>
            <person name="Hauser L."/>
            <person name="Kyrpides N."/>
            <person name="Kim E."/>
            <person name="Richardson P."/>
        </authorList>
    </citation>
    <scope>NUCLEOTIDE SEQUENCE [LARGE SCALE GENOMIC DNA]</scope>
    <source>
        <strain evidence="1">IMS101</strain>
    </source>
</reference>
<dbReference type="RefSeq" id="WP_011614135.1">
    <property type="nucleotide sequence ID" value="NC_008312.1"/>
</dbReference>